<dbReference type="Proteomes" id="UP000250043">
    <property type="component" value="Unassembled WGS sequence"/>
</dbReference>
<dbReference type="EMBL" id="KV722665">
    <property type="protein sequence ID" value="OCH84497.1"/>
    <property type="molecule type" value="Genomic_DNA"/>
</dbReference>
<accession>A0A8E2AM57</accession>
<sequence>MLISARLEESPQQEGLLTLEVTEYSYVLDKLLQLCYPMDGPDFDDLASIYSLASLAEKYEMHVVTRTLRTAFVGIVERVKENPLRAYAIACINGWEAEARIAAQHFSRNGFRSKWIYELECLSAAAYLRLNQYCRMCSRIASHAAESFSPITQNDWIWQSCSSCSGKGSLQSWGVPHTWLTDFIRRTAEALRFNPCGNTVMDHARFGEAMISAGACSHCKSRAAIDQHRFAPKLPKCVDEKLSTVCTCHILFISCD</sequence>
<reference evidence="1 2" key="1">
    <citation type="submission" date="2016-07" db="EMBL/GenBank/DDBJ databases">
        <title>Draft genome of the white-rot fungus Obba rivulosa 3A-2.</title>
        <authorList>
            <consortium name="DOE Joint Genome Institute"/>
            <person name="Miettinen O."/>
            <person name="Riley R."/>
            <person name="Acob R."/>
            <person name="Barry K."/>
            <person name="Cullen D."/>
            <person name="De Vries R."/>
            <person name="Hainaut M."/>
            <person name="Hatakka A."/>
            <person name="Henrissat B."/>
            <person name="Hilden K."/>
            <person name="Kuo R."/>
            <person name="Labutti K."/>
            <person name="Lipzen A."/>
            <person name="Makela M.R."/>
            <person name="Sandor L."/>
            <person name="Spatafora J.W."/>
            <person name="Grigoriev I.V."/>
            <person name="Hibbett D.S."/>
        </authorList>
    </citation>
    <scope>NUCLEOTIDE SEQUENCE [LARGE SCALE GENOMIC DNA]</scope>
    <source>
        <strain evidence="1 2">3A-2</strain>
    </source>
</reference>
<dbReference type="AlphaFoldDB" id="A0A8E2AM57"/>
<gene>
    <name evidence="1" type="ORF">OBBRIDRAFT_864075</name>
</gene>
<keyword evidence="2" id="KW-1185">Reference proteome</keyword>
<evidence type="ECO:0000313" key="1">
    <source>
        <dbReference type="EMBL" id="OCH84497.1"/>
    </source>
</evidence>
<proteinExistence type="predicted"/>
<name>A0A8E2AM57_9APHY</name>
<protein>
    <recommendedName>
        <fullName evidence="3">BTB domain-containing protein</fullName>
    </recommendedName>
</protein>
<evidence type="ECO:0000313" key="2">
    <source>
        <dbReference type="Proteomes" id="UP000250043"/>
    </source>
</evidence>
<evidence type="ECO:0008006" key="3">
    <source>
        <dbReference type="Google" id="ProtNLM"/>
    </source>
</evidence>
<dbReference type="OrthoDB" id="2790546at2759"/>
<organism evidence="1 2">
    <name type="scientific">Obba rivulosa</name>
    <dbReference type="NCBI Taxonomy" id="1052685"/>
    <lineage>
        <taxon>Eukaryota</taxon>
        <taxon>Fungi</taxon>
        <taxon>Dikarya</taxon>
        <taxon>Basidiomycota</taxon>
        <taxon>Agaricomycotina</taxon>
        <taxon>Agaricomycetes</taxon>
        <taxon>Polyporales</taxon>
        <taxon>Gelatoporiaceae</taxon>
        <taxon>Obba</taxon>
    </lineage>
</organism>